<dbReference type="Gene3D" id="1.10.10.10">
    <property type="entry name" value="Winged helix-like DNA-binding domain superfamily/Winged helix DNA-binding domain"/>
    <property type="match status" value="1"/>
</dbReference>
<dbReference type="EMBL" id="MFBT01000008">
    <property type="protein sequence ID" value="OGD99919.1"/>
    <property type="molecule type" value="Genomic_DNA"/>
</dbReference>
<evidence type="ECO:0000313" key="2">
    <source>
        <dbReference type="EMBL" id="OGD99919.1"/>
    </source>
</evidence>
<accession>A0A1F5H785</accession>
<dbReference type="Proteomes" id="UP000177039">
    <property type="component" value="Unassembled WGS sequence"/>
</dbReference>
<reference evidence="2 3" key="1">
    <citation type="journal article" date="2016" name="Nat. Commun.">
        <title>Thousands of microbial genomes shed light on interconnected biogeochemical processes in an aquifer system.</title>
        <authorList>
            <person name="Anantharaman K."/>
            <person name="Brown C.T."/>
            <person name="Hug L.A."/>
            <person name="Sharon I."/>
            <person name="Castelle C.J."/>
            <person name="Probst A.J."/>
            <person name="Thomas B.C."/>
            <person name="Singh A."/>
            <person name="Wilkins M.J."/>
            <person name="Karaoz U."/>
            <person name="Brodie E.L."/>
            <person name="Williams K.H."/>
            <person name="Hubbard S.S."/>
            <person name="Banfield J.F."/>
        </authorList>
    </citation>
    <scope>NUCLEOTIDE SEQUENCE [LARGE SCALE GENOMIC DNA]</scope>
</reference>
<dbReference type="SUPFAM" id="SSF46785">
    <property type="entry name" value="Winged helix' DNA-binding domain"/>
    <property type="match status" value="1"/>
</dbReference>
<sequence>MIKKGSLTYYLLLALEKSIETGTPFLDFVDNPRKFVWTGYRTNLNYSTLYKSIRQLRLKGYIETEKSGRQIFLKLTDKGRQEIIVKKLLEEKIWDGKKRLVIFDIPEKHRILRRTLRVMLKEWQFIPLQKSVWIGNKSVEKELTKFLNGVGFSHWVKVFVGKESC</sequence>
<dbReference type="CDD" id="cd00090">
    <property type="entry name" value="HTH_ARSR"/>
    <property type="match status" value="1"/>
</dbReference>
<dbReference type="InterPro" id="IPR036390">
    <property type="entry name" value="WH_DNA-bd_sf"/>
</dbReference>
<dbReference type="InterPro" id="IPR048846">
    <property type="entry name" value="PaaX-like_central"/>
</dbReference>
<dbReference type="PANTHER" id="PTHR30319:SF1">
    <property type="entry name" value="TRANSCRIPTIONAL REPRESSOR PAAX"/>
    <property type="match status" value="1"/>
</dbReference>
<feature type="domain" description="Transcriptional repressor PaaX-like central Cas2-like" evidence="1">
    <location>
        <begin position="93"/>
        <end position="162"/>
    </location>
</feature>
<dbReference type="InterPro" id="IPR011991">
    <property type="entry name" value="ArsR-like_HTH"/>
</dbReference>
<evidence type="ECO:0000313" key="3">
    <source>
        <dbReference type="Proteomes" id="UP000177039"/>
    </source>
</evidence>
<organism evidence="2 3">
    <name type="scientific">Candidatus Curtissbacteria bacterium RIFCSPLOWO2_01_FULL_42_50</name>
    <dbReference type="NCBI Taxonomy" id="1797730"/>
    <lineage>
        <taxon>Bacteria</taxon>
        <taxon>Candidatus Curtissiibacteriota</taxon>
    </lineage>
</organism>
<dbReference type="AlphaFoldDB" id="A0A1F5H785"/>
<dbReference type="Gene3D" id="3.30.70.2650">
    <property type="match status" value="1"/>
</dbReference>
<dbReference type="GO" id="GO:0006351">
    <property type="term" value="P:DNA-templated transcription"/>
    <property type="evidence" value="ECO:0007669"/>
    <property type="project" value="TreeGrafter"/>
</dbReference>
<proteinExistence type="predicted"/>
<evidence type="ECO:0000259" key="1">
    <source>
        <dbReference type="Pfam" id="PF20803"/>
    </source>
</evidence>
<gene>
    <name evidence="2" type="ORF">A3B54_00175</name>
</gene>
<protein>
    <recommendedName>
        <fullName evidence="1">Transcriptional repressor PaaX-like central Cas2-like domain-containing protein</fullName>
    </recommendedName>
</protein>
<dbReference type="PANTHER" id="PTHR30319">
    <property type="entry name" value="PHENYLACETIC ACID REGULATOR-RELATED TRANSCRIPTIONAL REPRESSOR"/>
    <property type="match status" value="1"/>
</dbReference>
<dbReference type="GO" id="GO:0003700">
    <property type="term" value="F:DNA-binding transcription factor activity"/>
    <property type="evidence" value="ECO:0007669"/>
    <property type="project" value="InterPro"/>
</dbReference>
<comment type="caution">
    <text evidence="2">The sequence shown here is derived from an EMBL/GenBank/DDBJ whole genome shotgun (WGS) entry which is preliminary data.</text>
</comment>
<dbReference type="InterPro" id="IPR036388">
    <property type="entry name" value="WH-like_DNA-bd_sf"/>
</dbReference>
<name>A0A1F5H785_9BACT</name>
<dbReference type="Pfam" id="PF20803">
    <property type="entry name" value="PaaX_M"/>
    <property type="match status" value="1"/>
</dbReference>